<evidence type="ECO:0000256" key="1">
    <source>
        <dbReference type="SAM" id="MobiDB-lite"/>
    </source>
</evidence>
<feature type="region of interest" description="Disordered" evidence="1">
    <location>
        <begin position="1"/>
        <end position="74"/>
    </location>
</feature>
<feature type="compositionally biased region" description="Low complexity" evidence="1">
    <location>
        <begin position="32"/>
        <end position="51"/>
    </location>
</feature>
<evidence type="ECO:0000313" key="2">
    <source>
        <dbReference type="EMBL" id="KAG7299152.1"/>
    </source>
</evidence>
<protein>
    <submittedName>
        <fullName evidence="2">Uncharacterized protein</fullName>
    </submittedName>
</protein>
<dbReference type="Proteomes" id="UP000823941">
    <property type="component" value="Chromosome 23"/>
</dbReference>
<proteinExistence type="predicted"/>
<gene>
    <name evidence="2" type="ORF">JYU34_017687</name>
</gene>
<reference evidence="2 3" key="1">
    <citation type="submission" date="2021-06" db="EMBL/GenBank/DDBJ databases">
        <title>A haploid diamondback moth (Plutella xylostella L.) genome assembly resolves 31 chromosomes and identifies a diamide resistance mutation.</title>
        <authorList>
            <person name="Ward C.M."/>
            <person name="Perry K.D."/>
            <person name="Baker G."/>
            <person name="Powis K."/>
            <person name="Heckel D.G."/>
            <person name="Baxter S.W."/>
        </authorList>
    </citation>
    <scope>NUCLEOTIDE SEQUENCE [LARGE SCALE GENOMIC DNA]</scope>
    <source>
        <strain evidence="2 3">LV</strain>
        <tissue evidence="2">Single pupa</tissue>
    </source>
</reference>
<sequence>MSTENADLQDVQDAQPSLSTRKHSRKRKISESDSSSSESSSSSSCSDSSCSKRSRRRKTKSKRRRRNQNRKFDKMMLEIKNLKNQIACNNNINDDIIDDNISGQLYSDVQSLDEEPAPQISLTIGTRLKEPEILKTPAVYLDTLKNIQRLEHPDWRNVRYADVQKLFIYLFIYLFIGTQYRELTIHEQYYI</sequence>
<evidence type="ECO:0000313" key="3">
    <source>
        <dbReference type="Proteomes" id="UP000823941"/>
    </source>
</evidence>
<keyword evidence="3" id="KW-1185">Reference proteome</keyword>
<organism evidence="2 3">
    <name type="scientific">Plutella xylostella</name>
    <name type="common">Diamondback moth</name>
    <name type="synonym">Plutella maculipennis</name>
    <dbReference type="NCBI Taxonomy" id="51655"/>
    <lineage>
        <taxon>Eukaryota</taxon>
        <taxon>Metazoa</taxon>
        <taxon>Ecdysozoa</taxon>
        <taxon>Arthropoda</taxon>
        <taxon>Hexapoda</taxon>
        <taxon>Insecta</taxon>
        <taxon>Pterygota</taxon>
        <taxon>Neoptera</taxon>
        <taxon>Endopterygota</taxon>
        <taxon>Lepidoptera</taxon>
        <taxon>Glossata</taxon>
        <taxon>Ditrysia</taxon>
        <taxon>Yponomeutoidea</taxon>
        <taxon>Plutellidae</taxon>
        <taxon>Plutella</taxon>
    </lineage>
</organism>
<comment type="caution">
    <text evidence="2">The sequence shown here is derived from an EMBL/GenBank/DDBJ whole genome shotgun (WGS) entry which is preliminary data.</text>
</comment>
<name>A0ABQ7Q1Q9_PLUXY</name>
<accession>A0ABQ7Q1Q9</accession>
<feature type="compositionally biased region" description="Basic residues" evidence="1">
    <location>
        <begin position="52"/>
        <end position="69"/>
    </location>
</feature>
<dbReference type="EMBL" id="JAHIBW010000023">
    <property type="protein sequence ID" value="KAG7299152.1"/>
    <property type="molecule type" value="Genomic_DNA"/>
</dbReference>
<feature type="compositionally biased region" description="Polar residues" evidence="1">
    <location>
        <begin position="1"/>
        <end position="19"/>
    </location>
</feature>